<accession>A0ABT1TGW7</accession>
<feature type="region of interest" description="Disordered" evidence="1">
    <location>
        <begin position="76"/>
        <end position="143"/>
    </location>
</feature>
<dbReference type="EMBL" id="JANIBJ010000019">
    <property type="protein sequence ID" value="MCQ8104691.1"/>
    <property type="molecule type" value="Genomic_DNA"/>
</dbReference>
<organism evidence="2 3">
    <name type="scientific">Methylomonas subterranea</name>
    <dbReference type="NCBI Taxonomy" id="2952225"/>
    <lineage>
        <taxon>Bacteria</taxon>
        <taxon>Pseudomonadati</taxon>
        <taxon>Pseudomonadota</taxon>
        <taxon>Gammaproteobacteria</taxon>
        <taxon>Methylococcales</taxon>
        <taxon>Methylococcaceae</taxon>
        <taxon>Methylomonas</taxon>
    </lineage>
</organism>
<dbReference type="Proteomes" id="UP001524499">
    <property type="component" value="Unassembled WGS sequence"/>
</dbReference>
<name>A0ABT1TGW7_9GAMM</name>
<protein>
    <submittedName>
        <fullName evidence="2">Uncharacterized protein</fullName>
    </submittedName>
</protein>
<sequence>MKKSELLTQSTQLLNRLHAQFMKKVPFRFRTAENAAYFEKLLRVQNRAFERDCRRHAAWIAEIRAFKESRPDIFSSEQVETTNSGESVSKTGQLAKSNTPDFSDWDPDTLYPYSESLPNDSTNSGDSARHPAGAPVSTTPGAVEAEPVRVGQGGTQCRKDEPFINDFCECDACRPRHDYLAGIHFVRSFQRRCGTCSICGESFDELDLYGHCPDCAAMRSMLDTHVLGLVL</sequence>
<feature type="compositionally biased region" description="Polar residues" evidence="1">
    <location>
        <begin position="116"/>
        <end position="126"/>
    </location>
</feature>
<dbReference type="RefSeq" id="WP_256602492.1">
    <property type="nucleotide sequence ID" value="NZ_JANIBJ010000019.1"/>
</dbReference>
<evidence type="ECO:0000313" key="3">
    <source>
        <dbReference type="Proteomes" id="UP001524499"/>
    </source>
</evidence>
<comment type="caution">
    <text evidence="2">The sequence shown here is derived from an EMBL/GenBank/DDBJ whole genome shotgun (WGS) entry which is preliminary data.</text>
</comment>
<evidence type="ECO:0000313" key="2">
    <source>
        <dbReference type="EMBL" id="MCQ8104691.1"/>
    </source>
</evidence>
<feature type="compositionally biased region" description="Polar residues" evidence="1">
    <location>
        <begin position="76"/>
        <end position="101"/>
    </location>
</feature>
<proteinExistence type="predicted"/>
<reference evidence="2 3" key="1">
    <citation type="submission" date="2022-07" db="EMBL/GenBank/DDBJ databases">
        <title>Methylomonas rivi sp. nov., Methylomonas rosea sp. nov., Methylomonas aureus sp. nov. and Methylomonas subterranea sp. nov., four novel methanotrophs isolated from a freshwater creek and the deep terrestrial subsurface.</title>
        <authorList>
            <person name="Abin C."/>
            <person name="Sankaranarayanan K."/>
            <person name="Garner C."/>
            <person name="Sindelar R."/>
            <person name="Kotary K."/>
            <person name="Garner R."/>
            <person name="Barclay S."/>
            <person name="Lawson P."/>
            <person name="Krumholz L."/>
        </authorList>
    </citation>
    <scope>NUCLEOTIDE SEQUENCE [LARGE SCALE GENOMIC DNA]</scope>
    <source>
        <strain evidence="2 3">SURF-2</strain>
    </source>
</reference>
<keyword evidence="3" id="KW-1185">Reference proteome</keyword>
<gene>
    <name evidence="2" type="ORF">NP590_11290</name>
</gene>
<evidence type="ECO:0000256" key="1">
    <source>
        <dbReference type="SAM" id="MobiDB-lite"/>
    </source>
</evidence>